<evidence type="ECO:0000313" key="1">
    <source>
        <dbReference type="EMBL" id="KKN49566.1"/>
    </source>
</evidence>
<dbReference type="EMBL" id="LAZR01001162">
    <property type="protein sequence ID" value="KKN49566.1"/>
    <property type="molecule type" value="Genomic_DNA"/>
</dbReference>
<proteinExistence type="predicted"/>
<accession>A0A0F9TKG9</accession>
<organism evidence="1">
    <name type="scientific">marine sediment metagenome</name>
    <dbReference type="NCBI Taxonomy" id="412755"/>
    <lineage>
        <taxon>unclassified sequences</taxon>
        <taxon>metagenomes</taxon>
        <taxon>ecological metagenomes</taxon>
    </lineage>
</organism>
<name>A0A0F9TKG9_9ZZZZ</name>
<sequence>MINNDVKNWRGKTIGFRCRECGDIFQSMWETTCNKCRREEERHQEILKQTKNKYE</sequence>
<protein>
    <submittedName>
        <fullName evidence="1">Uncharacterized protein</fullName>
    </submittedName>
</protein>
<dbReference type="AlphaFoldDB" id="A0A0F9TKG9"/>
<reference evidence="1" key="1">
    <citation type="journal article" date="2015" name="Nature">
        <title>Complex archaea that bridge the gap between prokaryotes and eukaryotes.</title>
        <authorList>
            <person name="Spang A."/>
            <person name="Saw J.H."/>
            <person name="Jorgensen S.L."/>
            <person name="Zaremba-Niedzwiedzka K."/>
            <person name="Martijn J."/>
            <person name="Lind A.E."/>
            <person name="van Eijk R."/>
            <person name="Schleper C."/>
            <person name="Guy L."/>
            <person name="Ettema T.J."/>
        </authorList>
    </citation>
    <scope>NUCLEOTIDE SEQUENCE</scope>
</reference>
<comment type="caution">
    <text evidence="1">The sequence shown here is derived from an EMBL/GenBank/DDBJ whole genome shotgun (WGS) entry which is preliminary data.</text>
</comment>
<gene>
    <name evidence="1" type="ORF">LCGC14_0641310</name>
</gene>